<dbReference type="Proteomes" id="UP000886595">
    <property type="component" value="Unassembled WGS sequence"/>
</dbReference>
<dbReference type="OrthoDB" id="1588207at2759"/>
<dbReference type="EMBL" id="JAAMPC010000004">
    <property type="protein sequence ID" value="KAG2318252.1"/>
    <property type="molecule type" value="Genomic_DNA"/>
</dbReference>
<evidence type="ECO:0000313" key="5">
    <source>
        <dbReference type="EMBL" id="KAG2318252.1"/>
    </source>
</evidence>
<dbReference type="GO" id="GO:0004650">
    <property type="term" value="F:polygalacturonase activity"/>
    <property type="evidence" value="ECO:0007669"/>
    <property type="project" value="InterPro"/>
</dbReference>
<dbReference type="Pfam" id="PF00295">
    <property type="entry name" value="Glyco_hydro_28"/>
    <property type="match status" value="1"/>
</dbReference>
<evidence type="ECO:0000256" key="2">
    <source>
        <dbReference type="ARBA" id="ARBA00022801"/>
    </source>
</evidence>
<evidence type="ECO:0000313" key="6">
    <source>
        <dbReference type="Proteomes" id="UP000886595"/>
    </source>
</evidence>
<keyword evidence="6" id="KW-1185">Reference proteome</keyword>
<dbReference type="GO" id="GO:0005975">
    <property type="term" value="P:carbohydrate metabolic process"/>
    <property type="evidence" value="ECO:0007669"/>
    <property type="project" value="InterPro"/>
</dbReference>
<proteinExistence type="inferred from homology"/>
<dbReference type="PANTHER" id="PTHR31339:SF84">
    <property type="entry name" value="PECTATE LYASE SUPERFAMILY PROTEIN DOMAIN-CONTAINING PROTEIN"/>
    <property type="match status" value="1"/>
</dbReference>
<keyword evidence="2 4" id="KW-0378">Hydrolase</keyword>
<evidence type="ECO:0000256" key="3">
    <source>
        <dbReference type="ARBA" id="ARBA00023295"/>
    </source>
</evidence>
<dbReference type="InterPro" id="IPR000743">
    <property type="entry name" value="Glyco_hydro_28"/>
</dbReference>
<keyword evidence="3 4" id="KW-0326">Glycosidase</keyword>
<sequence>MGLLIRWIGPIGPDSKKHTLRIITAPGRGGYVRDITFRNVTFDELRVGIVIKTDYNEHPDGGFDPRAFPVL</sequence>
<comment type="caution">
    <text evidence="5">The sequence shown here is derived from an EMBL/GenBank/DDBJ whole genome shotgun (WGS) entry which is preliminary data.</text>
</comment>
<accession>A0A8X8B271</accession>
<comment type="similarity">
    <text evidence="1 4">Belongs to the glycosyl hydrolase 28 family.</text>
</comment>
<dbReference type="InterPro" id="IPR051801">
    <property type="entry name" value="GH28_Enzymes"/>
</dbReference>
<evidence type="ECO:0000256" key="4">
    <source>
        <dbReference type="RuleBase" id="RU361169"/>
    </source>
</evidence>
<gene>
    <name evidence="5" type="ORF">Bca52824_021374</name>
</gene>
<evidence type="ECO:0000256" key="1">
    <source>
        <dbReference type="ARBA" id="ARBA00008834"/>
    </source>
</evidence>
<dbReference type="AlphaFoldDB" id="A0A8X8B271"/>
<dbReference type="InterPro" id="IPR011050">
    <property type="entry name" value="Pectin_lyase_fold/virulence"/>
</dbReference>
<reference evidence="5 6" key="1">
    <citation type="submission" date="2020-02" db="EMBL/GenBank/DDBJ databases">
        <authorList>
            <person name="Ma Q."/>
            <person name="Huang Y."/>
            <person name="Song X."/>
            <person name="Pei D."/>
        </authorList>
    </citation>
    <scope>NUCLEOTIDE SEQUENCE [LARGE SCALE GENOMIC DNA]</scope>
    <source>
        <strain evidence="5">Sxm20200214</strain>
        <tissue evidence="5">Leaf</tissue>
    </source>
</reference>
<protein>
    <recommendedName>
        <fullName evidence="7">Polygalacturonase</fullName>
    </recommendedName>
</protein>
<dbReference type="InterPro" id="IPR012334">
    <property type="entry name" value="Pectin_lyas_fold"/>
</dbReference>
<dbReference type="PANTHER" id="PTHR31339">
    <property type="entry name" value="PECTIN LYASE-RELATED"/>
    <property type="match status" value="1"/>
</dbReference>
<dbReference type="Gene3D" id="2.160.20.10">
    <property type="entry name" value="Single-stranded right-handed beta-helix, Pectin lyase-like"/>
    <property type="match status" value="1"/>
</dbReference>
<dbReference type="SUPFAM" id="SSF51126">
    <property type="entry name" value="Pectin lyase-like"/>
    <property type="match status" value="1"/>
</dbReference>
<organism evidence="5 6">
    <name type="scientific">Brassica carinata</name>
    <name type="common">Ethiopian mustard</name>
    <name type="synonym">Abyssinian cabbage</name>
    <dbReference type="NCBI Taxonomy" id="52824"/>
    <lineage>
        <taxon>Eukaryota</taxon>
        <taxon>Viridiplantae</taxon>
        <taxon>Streptophyta</taxon>
        <taxon>Embryophyta</taxon>
        <taxon>Tracheophyta</taxon>
        <taxon>Spermatophyta</taxon>
        <taxon>Magnoliopsida</taxon>
        <taxon>eudicotyledons</taxon>
        <taxon>Gunneridae</taxon>
        <taxon>Pentapetalae</taxon>
        <taxon>rosids</taxon>
        <taxon>malvids</taxon>
        <taxon>Brassicales</taxon>
        <taxon>Brassicaceae</taxon>
        <taxon>Brassiceae</taxon>
        <taxon>Brassica</taxon>
    </lineage>
</organism>
<name>A0A8X8B271_BRACI</name>
<evidence type="ECO:0008006" key="7">
    <source>
        <dbReference type="Google" id="ProtNLM"/>
    </source>
</evidence>